<organism evidence="1 2">
    <name type="scientific">Aplysia californica</name>
    <name type="common">California sea hare</name>
    <dbReference type="NCBI Taxonomy" id="6500"/>
    <lineage>
        <taxon>Eukaryota</taxon>
        <taxon>Metazoa</taxon>
        <taxon>Spiralia</taxon>
        <taxon>Lophotrochozoa</taxon>
        <taxon>Mollusca</taxon>
        <taxon>Gastropoda</taxon>
        <taxon>Heterobranchia</taxon>
        <taxon>Euthyneura</taxon>
        <taxon>Tectipleura</taxon>
        <taxon>Aplysiida</taxon>
        <taxon>Aplysioidea</taxon>
        <taxon>Aplysiidae</taxon>
        <taxon>Aplysia</taxon>
    </lineage>
</organism>
<protein>
    <submittedName>
        <fullName evidence="2">Uncharacterized protein LOC106012209</fullName>
    </submittedName>
</protein>
<proteinExistence type="predicted"/>
<gene>
    <name evidence="2" type="primary">LOC106012209</name>
</gene>
<accession>A0ABM1A349</accession>
<dbReference type="GeneID" id="106012209"/>
<dbReference type="Proteomes" id="UP000694888">
    <property type="component" value="Unplaced"/>
</dbReference>
<evidence type="ECO:0000313" key="1">
    <source>
        <dbReference type="Proteomes" id="UP000694888"/>
    </source>
</evidence>
<name>A0ABM1A349_APLCA</name>
<dbReference type="RefSeq" id="XP_012939864.1">
    <property type="nucleotide sequence ID" value="XM_013084410.1"/>
</dbReference>
<keyword evidence="1" id="KW-1185">Reference proteome</keyword>
<reference evidence="2" key="1">
    <citation type="submission" date="2025-08" db="UniProtKB">
        <authorList>
            <consortium name="RefSeq"/>
        </authorList>
    </citation>
    <scope>IDENTIFICATION</scope>
</reference>
<sequence>MIQAVDYVMSATTCFLRKDNSSSNNTFDNVPYFHDGEDFLCPEDEKHNCTKSRRLDRLVKFSHVRRKDDLFPETFQQCLNKLLSADSPVPFPNTNNETNSTSVTDTDSHFAYDPHRKNILPEHYAGAAERGSGWGEGAFYLLNTVDDGRGHRIWSKVGYITCSGERDLKTVLWPGKSKRRHTMYTTNLNK</sequence>
<evidence type="ECO:0000313" key="2">
    <source>
        <dbReference type="RefSeq" id="XP_012939864.1"/>
    </source>
</evidence>